<comment type="similarity">
    <text evidence="2 11">Belongs to the V-ATPase proteolipid subunit family.</text>
</comment>
<gene>
    <name evidence="13" type="ORF">BKA59DRAFT_197820</name>
</gene>
<comment type="function">
    <text evidence="11">Proton-conducting pore forming of the V0 complex of vacuolar(H+)-ATPase (V-ATPase), a multisubunit enzyme composed of a peripheral complex (V1) that hydrolyzes ATP and a membrane integral complex (V0) that translocates protons. V-ATPase is responsible for acidifying and maintaining the pH of intracellular compartments.</text>
</comment>
<evidence type="ECO:0000313" key="13">
    <source>
        <dbReference type="EMBL" id="KAH7246379.1"/>
    </source>
</evidence>
<evidence type="ECO:0000256" key="2">
    <source>
        <dbReference type="ARBA" id="ARBA00007296"/>
    </source>
</evidence>
<keyword evidence="6 11" id="KW-1133">Transmembrane helix</keyword>
<dbReference type="InterPro" id="IPR002379">
    <property type="entry name" value="ATPase_proteolipid_c-like_dom"/>
</dbReference>
<evidence type="ECO:0000313" key="14">
    <source>
        <dbReference type="Proteomes" id="UP000813427"/>
    </source>
</evidence>
<dbReference type="OrthoDB" id="1744869at2759"/>
<evidence type="ECO:0000256" key="9">
    <source>
        <dbReference type="ARBA" id="ARBA00045519"/>
    </source>
</evidence>
<evidence type="ECO:0000256" key="4">
    <source>
        <dbReference type="ARBA" id="ARBA00022692"/>
    </source>
</evidence>
<keyword evidence="11" id="KW-0926">Vacuole</keyword>
<protein>
    <recommendedName>
        <fullName evidence="11">V-type proton ATPase proteolipid subunit</fullName>
    </recommendedName>
</protein>
<dbReference type="GO" id="GO:0033179">
    <property type="term" value="C:proton-transporting V-type ATPase, V0 domain"/>
    <property type="evidence" value="ECO:0007669"/>
    <property type="project" value="InterPro"/>
</dbReference>
<dbReference type="PRINTS" id="PR00122">
    <property type="entry name" value="VACATPASE"/>
</dbReference>
<feature type="domain" description="V-ATPase proteolipid subunit C-like" evidence="12">
    <location>
        <begin position="96"/>
        <end position="155"/>
    </location>
</feature>
<evidence type="ECO:0000256" key="10">
    <source>
        <dbReference type="ARBA" id="ARBA00046480"/>
    </source>
</evidence>
<reference evidence="13" key="1">
    <citation type="journal article" date="2021" name="Nat. Commun.">
        <title>Genetic determinants of endophytism in the Arabidopsis root mycobiome.</title>
        <authorList>
            <person name="Mesny F."/>
            <person name="Miyauchi S."/>
            <person name="Thiergart T."/>
            <person name="Pickel B."/>
            <person name="Atanasova L."/>
            <person name="Karlsson M."/>
            <person name="Huettel B."/>
            <person name="Barry K.W."/>
            <person name="Haridas S."/>
            <person name="Chen C."/>
            <person name="Bauer D."/>
            <person name="Andreopoulos W."/>
            <person name="Pangilinan J."/>
            <person name="LaButti K."/>
            <person name="Riley R."/>
            <person name="Lipzen A."/>
            <person name="Clum A."/>
            <person name="Drula E."/>
            <person name="Henrissat B."/>
            <person name="Kohler A."/>
            <person name="Grigoriev I.V."/>
            <person name="Martin F.M."/>
            <person name="Hacquard S."/>
        </authorList>
    </citation>
    <scope>NUCLEOTIDE SEQUENCE</scope>
    <source>
        <strain evidence="13">MPI-SDFR-AT-0068</strain>
    </source>
</reference>
<dbReference type="CDD" id="cd18176">
    <property type="entry name" value="ATP-synt_Vo_c_ATP6C_rpt2"/>
    <property type="match status" value="1"/>
</dbReference>
<organism evidence="13 14">
    <name type="scientific">Fusarium tricinctum</name>
    <dbReference type="NCBI Taxonomy" id="61284"/>
    <lineage>
        <taxon>Eukaryota</taxon>
        <taxon>Fungi</taxon>
        <taxon>Dikarya</taxon>
        <taxon>Ascomycota</taxon>
        <taxon>Pezizomycotina</taxon>
        <taxon>Sordariomycetes</taxon>
        <taxon>Hypocreomycetidae</taxon>
        <taxon>Hypocreales</taxon>
        <taxon>Nectriaceae</taxon>
        <taxon>Fusarium</taxon>
        <taxon>Fusarium tricinctum species complex</taxon>
    </lineage>
</organism>
<evidence type="ECO:0000259" key="12">
    <source>
        <dbReference type="Pfam" id="PF00137"/>
    </source>
</evidence>
<evidence type="ECO:0000256" key="3">
    <source>
        <dbReference type="ARBA" id="ARBA00022448"/>
    </source>
</evidence>
<feature type="transmembrane region" description="Helical" evidence="11">
    <location>
        <begin position="52"/>
        <end position="77"/>
    </location>
</feature>
<comment type="caution">
    <text evidence="13">The sequence shown here is derived from an EMBL/GenBank/DDBJ whole genome shotgun (WGS) entry which is preliminary data.</text>
</comment>
<feature type="domain" description="V-ATPase proteolipid subunit C-like" evidence="12">
    <location>
        <begin position="19"/>
        <end position="77"/>
    </location>
</feature>
<evidence type="ECO:0000256" key="7">
    <source>
        <dbReference type="ARBA" id="ARBA00023065"/>
    </source>
</evidence>
<feature type="transmembrane region" description="Helical" evidence="11">
    <location>
        <begin position="133"/>
        <end position="155"/>
    </location>
</feature>
<dbReference type="InterPro" id="IPR035921">
    <property type="entry name" value="F/V-ATP_Csub_sf"/>
</dbReference>
<keyword evidence="14" id="KW-1185">Reference proteome</keyword>
<dbReference type="Gene3D" id="1.20.120.610">
    <property type="entry name" value="lithium bound rotor ring of v- atpase"/>
    <property type="match status" value="1"/>
</dbReference>
<dbReference type="EMBL" id="JAGPXF010000004">
    <property type="protein sequence ID" value="KAH7246379.1"/>
    <property type="molecule type" value="Genomic_DNA"/>
</dbReference>
<dbReference type="Pfam" id="PF00137">
    <property type="entry name" value="ATP-synt_C"/>
    <property type="match status" value="2"/>
</dbReference>
<dbReference type="Proteomes" id="UP000813427">
    <property type="component" value="Unassembled WGS sequence"/>
</dbReference>
<dbReference type="InterPro" id="IPR011555">
    <property type="entry name" value="ATPase_proteolipid_su_C_euk"/>
</dbReference>
<keyword evidence="7 11" id="KW-0406">Ion transport</keyword>
<evidence type="ECO:0000256" key="8">
    <source>
        <dbReference type="ARBA" id="ARBA00023136"/>
    </source>
</evidence>
<comment type="function">
    <text evidence="9">Proton-conducting pore forming subunit of the V0 complex of vacuolar(H+)-ATPase (V-ATPase), a multisubunit enzyme composed of a peripheral complex (V1) that hydrolyzes ATP and a membrane integral complex (V0) that translocates protons. V-ATPase is responsible for acidifying and maintaining the pH of intracellular compartments.</text>
</comment>
<accession>A0A8K0WBP3</accession>
<dbReference type="InterPro" id="IPR000245">
    <property type="entry name" value="ATPase_proteolipid_csu"/>
</dbReference>
<dbReference type="FunFam" id="1.20.120.610:FF:000001">
    <property type="entry name" value="V-type proton ATPase proteolipid subunit"/>
    <property type="match status" value="1"/>
</dbReference>
<comment type="subunit">
    <text evidence="10 11">V-ATPase is a heteromultimeric enzyme composed of a peripheral catalytic V1 complex (components A to H) attached to an integral membrane V0 proton pore complex (components: a, c, c', c'', d, e, f and VOA1). The decameric c-ring forms the proton-conducting pore, and is composed of eight proteolipid subunits c, one subunit c' and one subunit c''.</text>
</comment>
<dbReference type="SUPFAM" id="SSF81333">
    <property type="entry name" value="F1F0 ATP synthase subunit C"/>
    <property type="match status" value="2"/>
</dbReference>
<keyword evidence="4 11" id="KW-0812">Transmembrane</keyword>
<evidence type="ECO:0000256" key="11">
    <source>
        <dbReference type="RuleBase" id="RU363060"/>
    </source>
</evidence>
<sequence>MDLDSELAPKFAPFFGMAGISAAMTFGCIGAAYGTAKSGISIISASTFQPDIVLRCLLPVIMSGIIAVYSLVISVLISDSLDPYKNYTLYSGILHFASGLTVGLTGLGAGYSIGIVGDAWVRAYMDQPKVYTGGVLILIFSEVLGLYGLIVAILLNGRS</sequence>
<feature type="transmembrane region" description="Helical" evidence="11">
    <location>
        <begin position="12"/>
        <end position="32"/>
    </location>
</feature>
<dbReference type="PANTHER" id="PTHR10263">
    <property type="entry name" value="V-TYPE PROTON ATPASE PROTEOLIPID SUBUNIT"/>
    <property type="match status" value="1"/>
</dbReference>
<dbReference type="NCBIfam" id="TIGR01100">
    <property type="entry name" value="V_ATP_synt_C"/>
    <property type="match status" value="1"/>
</dbReference>
<proteinExistence type="inferred from homology"/>
<evidence type="ECO:0000256" key="5">
    <source>
        <dbReference type="ARBA" id="ARBA00022781"/>
    </source>
</evidence>
<dbReference type="GO" id="GO:0005774">
    <property type="term" value="C:vacuolar membrane"/>
    <property type="evidence" value="ECO:0007669"/>
    <property type="project" value="UniProtKB-SubCell"/>
</dbReference>
<feature type="transmembrane region" description="Helical" evidence="11">
    <location>
        <begin position="89"/>
        <end position="113"/>
    </location>
</feature>
<evidence type="ECO:0000256" key="1">
    <source>
        <dbReference type="ARBA" id="ARBA00004128"/>
    </source>
</evidence>
<evidence type="ECO:0000256" key="6">
    <source>
        <dbReference type="ARBA" id="ARBA00022989"/>
    </source>
</evidence>
<name>A0A8K0WBP3_9HYPO</name>
<keyword evidence="8 11" id="KW-0472">Membrane</keyword>
<keyword evidence="5 11" id="KW-0375">Hydrogen ion transport</keyword>
<dbReference type="CDD" id="cd18175">
    <property type="entry name" value="ATP-synt_Vo_c_ATP6C_rpt1"/>
    <property type="match status" value="1"/>
</dbReference>
<comment type="subcellular location">
    <subcellularLocation>
        <location evidence="1 11">Vacuole membrane</location>
        <topology evidence="1 11">Multi-pass membrane protein</topology>
    </subcellularLocation>
</comment>
<dbReference type="GO" id="GO:0046961">
    <property type="term" value="F:proton-transporting ATPase activity, rotational mechanism"/>
    <property type="evidence" value="ECO:0007669"/>
    <property type="project" value="InterPro"/>
</dbReference>
<dbReference type="AlphaFoldDB" id="A0A8K0WBP3"/>
<keyword evidence="3 11" id="KW-0813">Transport</keyword>